<dbReference type="AlphaFoldDB" id="A0A841KSP9"/>
<protein>
    <submittedName>
        <fullName evidence="1">Uncharacterized protein</fullName>
    </submittedName>
</protein>
<proteinExistence type="predicted"/>
<dbReference type="EMBL" id="JACHEN010000005">
    <property type="protein sequence ID" value="MBB6215060.1"/>
    <property type="molecule type" value="Genomic_DNA"/>
</dbReference>
<comment type="caution">
    <text evidence="1">The sequence shown here is derived from an EMBL/GenBank/DDBJ whole genome shotgun (WGS) entry which is preliminary data.</text>
</comment>
<name>A0A841KSP9_9FIRM</name>
<reference evidence="1 2" key="1">
    <citation type="submission" date="2020-08" db="EMBL/GenBank/DDBJ databases">
        <title>Genomic Encyclopedia of Type Strains, Phase IV (KMG-IV): sequencing the most valuable type-strain genomes for metagenomic binning, comparative biology and taxonomic classification.</title>
        <authorList>
            <person name="Goeker M."/>
        </authorList>
    </citation>
    <scope>NUCLEOTIDE SEQUENCE [LARGE SCALE GENOMIC DNA]</scope>
    <source>
        <strain evidence="1 2">DSM 103526</strain>
    </source>
</reference>
<gene>
    <name evidence="1" type="ORF">HNQ80_001149</name>
</gene>
<evidence type="ECO:0000313" key="2">
    <source>
        <dbReference type="Proteomes" id="UP000579281"/>
    </source>
</evidence>
<evidence type="ECO:0000313" key="1">
    <source>
        <dbReference type="EMBL" id="MBB6215060.1"/>
    </source>
</evidence>
<sequence length="55" mass="6502">MPKAPESFEEFNIDDVKIYVERSILSKYVIDNEILMVIEGYGRFKLENIYDSLAR</sequence>
<organism evidence="1 2">
    <name type="scientific">Anaerosolibacter carboniphilus</name>
    <dbReference type="NCBI Taxonomy" id="1417629"/>
    <lineage>
        <taxon>Bacteria</taxon>
        <taxon>Bacillati</taxon>
        <taxon>Bacillota</taxon>
        <taxon>Clostridia</taxon>
        <taxon>Peptostreptococcales</taxon>
        <taxon>Thermotaleaceae</taxon>
        <taxon>Anaerosolibacter</taxon>
    </lineage>
</organism>
<keyword evidence="2" id="KW-1185">Reference proteome</keyword>
<dbReference type="Proteomes" id="UP000579281">
    <property type="component" value="Unassembled WGS sequence"/>
</dbReference>
<accession>A0A841KSP9</accession>